<sequence length="110" mass="12649">MPSLKANVGGMSLDDICDLITVDYITDDIQQEISQETARTVFCIRLSVSRQEFYNAGQAGHKPSMTLLVDSDEYDNEQKFVYQDQTYHVYRSFLRQDGYTELYGEVRTGD</sequence>
<reference evidence="2" key="1">
    <citation type="submission" date="2016-09" db="EMBL/GenBank/DDBJ databases">
        <authorList>
            <person name="Varghese N."/>
            <person name="Submissions S."/>
        </authorList>
    </citation>
    <scope>NUCLEOTIDE SEQUENCE [LARGE SCALE GENOMIC DNA]</scope>
    <source>
        <strain evidence="2">25nlg</strain>
    </source>
</reference>
<keyword evidence="2" id="KW-1185">Reference proteome</keyword>
<proteinExistence type="predicted"/>
<organism evidence="1 2">
    <name type="scientific">Shouchella lonarensis</name>
    <dbReference type="NCBI Taxonomy" id="1464122"/>
    <lineage>
        <taxon>Bacteria</taxon>
        <taxon>Bacillati</taxon>
        <taxon>Bacillota</taxon>
        <taxon>Bacilli</taxon>
        <taxon>Bacillales</taxon>
        <taxon>Bacillaceae</taxon>
        <taxon>Shouchella</taxon>
    </lineage>
</organism>
<dbReference type="RefSeq" id="WP_090775435.1">
    <property type="nucleotide sequence ID" value="NZ_FMYM01000005.1"/>
</dbReference>
<protein>
    <submittedName>
        <fullName evidence="1">Phage head-tail adaptor, putative, SPP1 family</fullName>
    </submittedName>
</protein>
<dbReference type="STRING" id="1464122.SAMN05421737_10571"/>
<dbReference type="Proteomes" id="UP000242662">
    <property type="component" value="Unassembled WGS sequence"/>
</dbReference>
<dbReference type="AlphaFoldDB" id="A0A1G6IK53"/>
<name>A0A1G6IK53_9BACI</name>
<accession>A0A1G6IK53</accession>
<gene>
    <name evidence="1" type="ORF">SAMN05421737_10571</name>
</gene>
<evidence type="ECO:0000313" key="2">
    <source>
        <dbReference type="Proteomes" id="UP000242662"/>
    </source>
</evidence>
<evidence type="ECO:0000313" key="1">
    <source>
        <dbReference type="EMBL" id="SDC06116.1"/>
    </source>
</evidence>
<dbReference type="OrthoDB" id="2051942at2"/>
<dbReference type="NCBIfam" id="TIGR01563">
    <property type="entry name" value="gp16_SPP1"/>
    <property type="match status" value="1"/>
</dbReference>
<dbReference type="EMBL" id="FMYM01000005">
    <property type="protein sequence ID" value="SDC06116.1"/>
    <property type="molecule type" value="Genomic_DNA"/>
</dbReference>
<dbReference type="InterPro" id="IPR008767">
    <property type="entry name" value="Phage_SPP1_head-tail_adaptor"/>
</dbReference>